<sequence length="181" mass="18912">MKCIVPLAFAATLVSVSPAQSQTHQSDHMHDMSVVSASSSESGQSAFAAIQEIVTLLMADPDTDWSTVDVEALRQHLIDMDNVALRARVVREVTGDGVTFTATADEPEIAASIERMVIAHARTMSGQAGISLTAASVPNGARLTAAGNPELLNALGFIGIMSLGAHHQAHHLALARGSLAH</sequence>
<dbReference type="AlphaFoldDB" id="A3VEI1"/>
<evidence type="ECO:0000313" key="3">
    <source>
        <dbReference type="Proteomes" id="UP000002931"/>
    </source>
</evidence>
<feature type="chain" id="PRO_5002661914" description="DinB-like domain-containing protein" evidence="1">
    <location>
        <begin position="22"/>
        <end position="181"/>
    </location>
</feature>
<dbReference type="OrthoDB" id="1524152at2"/>
<evidence type="ECO:0008006" key="4">
    <source>
        <dbReference type="Google" id="ProtNLM"/>
    </source>
</evidence>
<keyword evidence="3" id="KW-1185">Reference proteome</keyword>
<dbReference type="Proteomes" id="UP000002931">
    <property type="component" value="Unassembled WGS sequence"/>
</dbReference>
<proteinExistence type="predicted"/>
<protein>
    <recommendedName>
        <fullName evidence="4">DinB-like domain-containing protein</fullName>
    </recommendedName>
</protein>
<evidence type="ECO:0000256" key="1">
    <source>
        <dbReference type="SAM" id="SignalP"/>
    </source>
</evidence>
<dbReference type="STRING" id="314271.RB2654_09624"/>
<dbReference type="RefSeq" id="WP_008330927.1">
    <property type="nucleotide sequence ID" value="NZ_CH902578.1"/>
</dbReference>
<gene>
    <name evidence="2" type="ORF">RB2654_09624</name>
</gene>
<feature type="signal peptide" evidence="1">
    <location>
        <begin position="1"/>
        <end position="21"/>
    </location>
</feature>
<keyword evidence="1" id="KW-0732">Signal</keyword>
<name>A3VEI1_9RHOB</name>
<comment type="caution">
    <text evidence="2">The sequence shown here is derived from an EMBL/GenBank/DDBJ whole genome shotgun (WGS) entry which is preliminary data.</text>
</comment>
<dbReference type="HOGENOM" id="CLU_127612_0_0_5"/>
<reference evidence="2 3" key="1">
    <citation type="journal article" date="2010" name="J. Bacteriol.">
        <title>Genome sequences of Pelagibaca bermudensis HTCC2601T and Maritimibacter alkaliphilus HTCC2654T, the type strains of two marine Roseobacter genera.</title>
        <authorList>
            <person name="Thrash J.C."/>
            <person name="Cho J.C."/>
            <person name="Ferriera S."/>
            <person name="Johnson J."/>
            <person name="Vergin K.L."/>
            <person name="Giovannoni S.J."/>
        </authorList>
    </citation>
    <scope>NUCLEOTIDE SEQUENCE [LARGE SCALE GENOMIC DNA]</scope>
    <source>
        <strain evidence="2 3">HTCC2654</strain>
    </source>
</reference>
<organism evidence="2 3">
    <name type="scientific">Maritimibacter alkaliphilus HTCC2654</name>
    <dbReference type="NCBI Taxonomy" id="314271"/>
    <lineage>
        <taxon>Bacteria</taxon>
        <taxon>Pseudomonadati</taxon>
        <taxon>Pseudomonadota</taxon>
        <taxon>Alphaproteobacteria</taxon>
        <taxon>Rhodobacterales</taxon>
        <taxon>Roseobacteraceae</taxon>
        <taxon>Maritimibacter</taxon>
    </lineage>
</organism>
<accession>A3VEI1</accession>
<dbReference type="EMBL" id="AAMT01000005">
    <property type="protein sequence ID" value="EAQ13319.1"/>
    <property type="molecule type" value="Genomic_DNA"/>
</dbReference>
<evidence type="ECO:0000313" key="2">
    <source>
        <dbReference type="EMBL" id="EAQ13319.1"/>
    </source>
</evidence>
<dbReference type="eggNOG" id="ENOG5032SHG">
    <property type="taxonomic scope" value="Bacteria"/>
</dbReference>